<feature type="transmembrane region" description="Helical" evidence="6">
    <location>
        <begin position="52"/>
        <end position="74"/>
    </location>
</feature>
<dbReference type="GO" id="GO:0043190">
    <property type="term" value="C:ATP-binding cassette (ABC) transporter complex"/>
    <property type="evidence" value="ECO:0007669"/>
    <property type="project" value="TreeGrafter"/>
</dbReference>
<dbReference type="PANTHER" id="PTHR33529:SF6">
    <property type="entry name" value="YJGP_YJGQ FAMILY PERMEASE"/>
    <property type="match status" value="1"/>
</dbReference>
<evidence type="ECO:0000256" key="3">
    <source>
        <dbReference type="ARBA" id="ARBA00022692"/>
    </source>
</evidence>
<dbReference type="AlphaFoldDB" id="A0A9X2FJ87"/>
<evidence type="ECO:0000256" key="6">
    <source>
        <dbReference type="SAM" id="Phobius"/>
    </source>
</evidence>
<dbReference type="PANTHER" id="PTHR33529">
    <property type="entry name" value="SLR0882 PROTEIN-RELATED"/>
    <property type="match status" value="1"/>
</dbReference>
<keyword evidence="2" id="KW-1003">Cell membrane</keyword>
<keyword evidence="3 6" id="KW-0812">Transmembrane</keyword>
<dbReference type="InterPro" id="IPR005495">
    <property type="entry name" value="LptG/LptF_permease"/>
</dbReference>
<evidence type="ECO:0000256" key="5">
    <source>
        <dbReference type="ARBA" id="ARBA00023136"/>
    </source>
</evidence>
<dbReference type="GO" id="GO:0015920">
    <property type="term" value="P:lipopolysaccharide transport"/>
    <property type="evidence" value="ECO:0007669"/>
    <property type="project" value="TreeGrafter"/>
</dbReference>
<feature type="transmembrane region" description="Helical" evidence="6">
    <location>
        <begin position="12"/>
        <end position="32"/>
    </location>
</feature>
<protein>
    <submittedName>
        <fullName evidence="7">LptF/LptG family permease</fullName>
    </submittedName>
</protein>
<dbReference type="Pfam" id="PF03739">
    <property type="entry name" value="LptF_LptG"/>
    <property type="match status" value="1"/>
</dbReference>
<evidence type="ECO:0000256" key="4">
    <source>
        <dbReference type="ARBA" id="ARBA00022989"/>
    </source>
</evidence>
<sequence>MRILTKYVLGELLKVFFITLGVMTLMMFVGLLGKQAVDVGLGLGGLLQLTPYILPEAMQFTLPGALLLAVTGVYGRIASSNELVAVKSMGISPMVLVWPTLVLSVLVSFTGVWLNDLAVSWGRRGQDRVILESMEAIAYGQLRTRGSFEYRDFTMHVAGVEGRTLIGPQILIKHPGEVPEGITAETAEFTADTENGKLAIRMRNPEVEGRVFRGYQPGVFQQEWPLDELLDLKRRHRSPSDYALAEIGDAKQEEQETIRKVQQDMSTEAAFAMLTGEFDQLSDDAWRSQDRVIRNSENRLNRFYTEPYRRWSNGFSCLAFVAVGIPVAVWLRKGEMLASFFACFLPILLVYYPMLIGTVEAAKKGNLPPQCVWLGNIVLLIVGAYLMRKEVRH</sequence>
<keyword evidence="5 6" id="KW-0472">Membrane</keyword>
<dbReference type="EMBL" id="JAMXLR010000077">
    <property type="protein sequence ID" value="MCO6046846.1"/>
    <property type="molecule type" value="Genomic_DNA"/>
</dbReference>
<feature type="transmembrane region" description="Helical" evidence="6">
    <location>
        <begin position="337"/>
        <end position="355"/>
    </location>
</feature>
<reference evidence="7" key="1">
    <citation type="submission" date="2022-06" db="EMBL/GenBank/DDBJ databases">
        <title>Aeoliella straminimaris, a novel planctomycete from sediments.</title>
        <authorList>
            <person name="Vitorino I.R."/>
            <person name="Lage O.M."/>
        </authorList>
    </citation>
    <scope>NUCLEOTIDE SEQUENCE</scope>
    <source>
        <strain evidence="7">ICT_H6.2</strain>
    </source>
</reference>
<feature type="transmembrane region" description="Helical" evidence="6">
    <location>
        <begin position="311"/>
        <end position="330"/>
    </location>
</feature>
<dbReference type="RefSeq" id="WP_252854957.1">
    <property type="nucleotide sequence ID" value="NZ_JAMXLR010000077.1"/>
</dbReference>
<keyword evidence="4 6" id="KW-1133">Transmembrane helix</keyword>
<organism evidence="7 8">
    <name type="scientific">Aeoliella straminimaris</name>
    <dbReference type="NCBI Taxonomy" id="2954799"/>
    <lineage>
        <taxon>Bacteria</taxon>
        <taxon>Pseudomonadati</taxon>
        <taxon>Planctomycetota</taxon>
        <taxon>Planctomycetia</taxon>
        <taxon>Pirellulales</taxon>
        <taxon>Lacipirellulaceae</taxon>
        <taxon>Aeoliella</taxon>
    </lineage>
</organism>
<comment type="caution">
    <text evidence="7">The sequence shown here is derived from an EMBL/GenBank/DDBJ whole genome shotgun (WGS) entry which is preliminary data.</text>
</comment>
<keyword evidence="8" id="KW-1185">Reference proteome</keyword>
<dbReference type="Proteomes" id="UP001155241">
    <property type="component" value="Unassembled WGS sequence"/>
</dbReference>
<accession>A0A9X2FJ87</accession>
<comment type="subcellular location">
    <subcellularLocation>
        <location evidence="1">Cell membrane</location>
        <topology evidence="1">Multi-pass membrane protein</topology>
    </subcellularLocation>
</comment>
<evidence type="ECO:0000313" key="8">
    <source>
        <dbReference type="Proteomes" id="UP001155241"/>
    </source>
</evidence>
<gene>
    <name evidence="7" type="ORF">NG895_23350</name>
</gene>
<evidence type="ECO:0000256" key="1">
    <source>
        <dbReference type="ARBA" id="ARBA00004651"/>
    </source>
</evidence>
<evidence type="ECO:0000256" key="2">
    <source>
        <dbReference type="ARBA" id="ARBA00022475"/>
    </source>
</evidence>
<evidence type="ECO:0000313" key="7">
    <source>
        <dbReference type="EMBL" id="MCO6046846.1"/>
    </source>
</evidence>
<proteinExistence type="predicted"/>
<feature type="transmembrane region" description="Helical" evidence="6">
    <location>
        <begin position="95"/>
        <end position="114"/>
    </location>
</feature>
<name>A0A9X2FJ87_9BACT</name>
<feature type="transmembrane region" description="Helical" evidence="6">
    <location>
        <begin position="367"/>
        <end position="387"/>
    </location>
</feature>